<organism evidence="1 2">
    <name type="scientific">Sphingomonas aerolata</name>
    <dbReference type="NCBI Taxonomy" id="185951"/>
    <lineage>
        <taxon>Bacteria</taxon>
        <taxon>Pseudomonadati</taxon>
        <taxon>Pseudomonadota</taxon>
        <taxon>Alphaproteobacteria</taxon>
        <taxon>Sphingomonadales</taxon>
        <taxon>Sphingomonadaceae</taxon>
        <taxon>Sphingomonas</taxon>
    </lineage>
</organism>
<dbReference type="Proteomes" id="UP000240996">
    <property type="component" value="Unassembled WGS sequence"/>
</dbReference>
<keyword evidence="2" id="KW-1185">Reference proteome</keyword>
<comment type="caution">
    <text evidence="1">The sequence shown here is derived from an EMBL/GenBank/DDBJ whole genome shotgun (WGS) entry which is preliminary data.</text>
</comment>
<protein>
    <submittedName>
        <fullName evidence="1">Uncharacterized protein</fullName>
    </submittedName>
</protein>
<dbReference type="AlphaFoldDB" id="A0A2T4YMS2"/>
<gene>
    <name evidence="1" type="ORF">C8J24_2908</name>
</gene>
<evidence type="ECO:0000313" key="2">
    <source>
        <dbReference type="Proteomes" id="UP000240996"/>
    </source>
</evidence>
<proteinExistence type="predicted"/>
<evidence type="ECO:0000313" key="1">
    <source>
        <dbReference type="EMBL" id="PTM44700.1"/>
    </source>
</evidence>
<accession>A0A2T4YMS2</accession>
<reference evidence="1 2" key="1">
    <citation type="submission" date="2018-04" db="EMBL/GenBank/DDBJ databases">
        <title>Genomic Encyclopedia of Type Strains, Phase III (KMG-III): the genomes of soil and plant-associated and newly described type strains.</title>
        <authorList>
            <person name="Whitman W."/>
        </authorList>
    </citation>
    <scope>NUCLEOTIDE SEQUENCE [LARGE SCALE GENOMIC DNA]</scope>
    <source>
        <strain evidence="1 2">NW12</strain>
    </source>
</reference>
<dbReference type="EMBL" id="PZZN01000003">
    <property type="protein sequence ID" value="PTM44700.1"/>
    <property type="molecule type" value="Genomic_DNA"/>
</dbReference>
<dbReference type="RefSeq" id="WP_107933424.1">
    <property type="nucleotide sequence ID" value="NZ_PZZN01000003.1"/>
</dbReference>
<sequence length="91" mass="9808">MSDHEQYFRQGPAFTAAARVQEASLKPLKATGQILFNAKEAVRGSVLKDGVRSVSPKTVFMPVTATERRELLSGEYPIAVEPTAAEIAAFG</sequence>
<name>A0A2T4YMS2_9SPHN</name>